<feature type="region of interest" description="Disordered" evidence="1">
    <location>
        <begin position="1"/>
        <end position="41"/>
    </location>
</feature>
<comment type="caution">
    <text evidence="2">The sequence shown here is derived from an EMBL/GenBank/DDBJ whole genome shotgun (WGS) entry which is preliminary data.</text>
</comment>
<dbReference type="AlphaFoldDB" id="A0A5S5DVF4"/>
<evidence type="ECO:0000313" key="2">
    <source>
        <dbReference type="EMBL" id="TYP99913.1"/>
    </source>
</evidence>
<feature type="compositionally biased region" description="Gly residues" evidence="1">
    <location>
        <begin position="21"/>
        <end position="41"/>
    </location>
</feature>
<name>A0A5S5DVF4_9FLAO</name>
<dbReference type="Proteomes" id="UP000323136">
    <property type="component" value="Unassembled WGS sequence"/>
</dbReference>
<sequence length="41" mass="4054">MKEMNPLEEQAMILNPEGTETLGGGDDNTGGSGTSGDGEGG</sequence>
<protein>
    <submittedName>
        <fullName evidence="2">Uncharacterized protein</fullName>
    </submittedName>
</protein>
<reference evidence="2 3" key="1">
    <citation type="submission" date="2019-07" db="EMBL/GenBank/DDBJ databases">
        <title>Genomic Encyclopedia of Type Strains, Phase IV (KMG-IV): sequencing the most valuable type-strain genomes for metagenomic binning, comparative biology and taxonomic classification.</title>
        <authorList>
            <person name="Goeker M."/>
        </authorList>
    </citation>
    <scope>NUCLEOTIDE SEQUENCE [LARGE SCALE GENOMIC DNA]</scope>
    <source>
        <strain evidence="2 3">DSM 18961</strain>
    </source>
</reference>
<keyword evidence="3" id="KW-1185">Reference proteome</keyword>
<dbReference type="RefSeq" id="WP_262712194.1">
    <property type="nucleotide sequence ID" value="NZ_VNIA01000001.1"/>
</dbReference>
<evidence type="ECO:0000256" key="1">
    <source>
        <dbReference type="SAM" id="MobiDB-lite"/>
    </source>
</evidence>
<gene>
    <name evidence="2" type="ORF">C7447_101520</name>
</gene>
<dbReference type="EMBL" id="VNIA01000001">
    <property type="protein sequence ID" value="TYP99913.1"/>
    <property type="molecule type" value="Genomic_DNA"/>
</dbReference>
<organism evidence="2 3">
    <name type="scientific">Tenacibaculum adriaticum</name>
    <dbReference type="NCBI Taxonomy" id="413713"/>
    <lineage>
        <taxon>Bacteria</taxon>
        <taxon>Pseudomonadati</taxon>
        <taxon>Bacteroidota</taxon>
        <taxon>Flavobacteriia</taxon>
        <taxon>Flavobacteriales</taxon>
        <taxon>Flavobacteriaceae</taxon>
        <taxon>Tenacibaculum</taxon>
    </lineage>
</organism>
<proteinExistence type="predicted"/>
<accession>A0A5S5DVF4</accession>
<evidence type="ECO:0000313" key="3">
    <source>
        <dbReference type="Proteomes" id="UP000323136"/>
    </source>
</evidence>